<dbReference type="GO" id="GO:0005829">
    <property type="term" value="C:cytosol"/>
    <property type="evidence" value="ECO:0007669"/>
    <property type="project" value="TreeGrafter"/>
</dbReference>
<sequence>MNEFKYKSIGYIVSHIVSLYGNSLAVIDETESLNYLQLYTEASQLCMHLAEILQAKGQCIAIARPHNVKTIVALLAIVLSGNYYVYVDLTQPKTWLEKQLSRLNCNVMFYSSDNYLKNIPDGMTLFFAQDKGFPIPAVLPEVSANQTAYVNFLSGSTGEPKAIACTHAGIIRLCQQQTFLDFDARPVLL</sequence>
<dbReference type="Pfam" id="PF00501">
    <property type="entry name" value="AMP-binding"/>
    <property type="match status" value="1"/>
</dbReference>
<dbReference type="GO" id="GO:0031177">
    <property type="term" value="F:phosphopantetheine binding"/>
    <property type="evidence" value="ECO:0007669"/>
    <property type="project" value="TreeGrafter"/>
</dbReference>
<organism evidence="2 3">
    <name type="scientific">Xenorhabdus poinarii G6</name>
    <dbReference type="NCBI Taxonomy" id="1354304"/>
    <lineage>
        <taxon>Bacteria</taxon>
        <taxon>Pseudomonadati</taxon>
        <taxon>Pseudomonadota</taxon>
        <taxon>Gammaproteobacteria</taxon>
        <taxon>Enterobacterales</taxon>
        <taxon>Morganellaceae</taxon>
        <taxon>Xenorhabdus</taxon>
    </lineage>
</organism>
<protein>
    <recommendedName>
        <fullName evidence="1">AMP-dependent synthetase/ligase domain-containing protein</fullName>
    </recommendedName>
</protein>
<reference evidence="2 3" key="1">
    <citation type="submission" date="2013-07" db="EMBL/GenBank/DDBJ databases">
        <authorList>
            <person name="Genoscope - CEA"/>
        </authorList>
    </citation>
    <scope>NUCLEOTIDE SEQUENCE [LARGE SCALE GENOMIC DNA]</scope>
    <source>
        <strain evidence="2 3">G6</strain>
    </source>
</reference>
<dbReference type="SUPFAM" id="SSF56801">
    <property type="entry name" value="Acetyl-CoA synthetase-like"/>
    <property type="match status" value="1"/>
</dbReference>
<dbReference type="GO" id="GO:0047527">
    <property type="term" value="F:2,3-dihydroxybenzoate-serine ligase activity"/>
    <property type="evidence" value="ECO:0007669"/>
    <property type="project" value="TreeGrafter"/>
</dbReference>
<dbReference type="PANTHER" id="PTHR45527">
    <property type="entry name" value="NONRIBOSOMAL PEPTIDE SYNTHETASE"/>
    <property type="match status" value="1"/>
</dbReference>
<keyword evidence="3" id="KW-1185">Reference proteome</keyword>
<dbReference type="AlphaFoldDB" id="A0A068R5P6"/>
<evidence type="ECO:0000313" key="2">
    <source>
        <dbReference type="EMBL" id="CDG22309.1"/>
    </source>
</evidence>
<dbReference type="Proteomes" id="UP000032735">
    <property type="component" value="Chromosome"/>
</dbReference>
<dbReference type="InterPro" id="IPR042099">
    <property type="entry name" value="ANL_N_sf"/>
</dbReference>
<dbReference type="Gene3D" id="3.40.50.12780">
    <property type="entry name" value="N-terminal domain of ligase-like"/>
    <property type="match status" value="1"/>
</dbReference>
<proteinExistence type="predicted"/>
<dbReference type="STRING" id="1354304.XPG1_2657"/>
<dbReference type="GO" id="GO:0009239">
    <property type="term" value="P:enterobactin biosynthetic process"/>
    <property type="evidence" value="ECO:0007669"/>
    <property type="project" value="TreeGrafter"/>
</dbReference>
<dbReference type="GO" id="GO:0043041">
    <property type="term" value="P:amino acid activation for nonribosomal peptide biosynthetic process"/>
    <property type="evidence" value="ECO:0007669"/>
    <property type="project" value="TreeGrafter"/>
</dbReference>
<name>A0A068R5P6_9GAMM</name>
<dbReference type="EMBL" id="FO704551">
    <property type="protein sequence ID" value="CDG22309.1"/>
    <property type="molecule type" value="Genomic_DNA"/>
</dbReference>
<dbReference type="PANTHER" id="PTHR45527:SF1">
    <property type="entry name" value="FATTY ACID SYNTHASE"/>
    <property type="match status" value="1"/>
</dbReference>
<gene>
    <name evidence="2" type="ORF">XPG1_2657</name>
</gene>
<dbReference type="GO" id="GO:0009366">
    <property type="term" value="C:enterobactin synthetase complex"/>
    <property type="evidence" value="ECO:0007669"/>
    <property type="project" value="TreeGrafter"/>
</dbReference>
<accession>A0A068R5P6</accession>
<dbReference type="RefSeq" id="WP_045959266.1">
    <property type="nucleotide sequence ID" value="NZ_FO704551.1"/>
</dbReference>
<feature type="domain" description="AMP-dependent synthetase/ligase" evidence="1">
    <location>
        <begin position="20"/>
        <end position="177"/>
    </location>
</feature>
<dbReference type="KEGG" id="xpo:XPG1_2657"/>
<dbReference type="HOGENOM" id="CLU_1433986_0_0_6"/>
<evidence type="ECO:0000259" key="1">
    <source>
        <dbReference type="Pfam" id="PF00501"/>
    </source>
</evidence>
<dbReference type="InterPro" id="IPR000873">
    <property type="entry name" value="AMP-dep_synth/lig_dom"/>
</dbReference>
<dbReference type="OrthoDB" id="5817163at2"/>
<evidence type="ECO:0000313" key="3">
    <source>
        <dbReference type="Proteomes" id="UP000032735"/>
    </source>
</evidence>